<evidence type="ECO:0000313" key="3">
    <source>
        <dbReference type="EMBL" id="MCI5756420.1"/>
    </source>
</evidence>
<keyword evidence="1" id="KW-0812">Transmembrane</keyword>
<reference evidence="3 4" key="1">
    <citation type="submission" date="2022-03" db="EMBL/GenBank/DDBJ databases">
        <title>Metagenome-assembled genomes from swine fecal metagenomes.</title>
        <authorList>
            <person name="Holman D.B."/>
            <person name="Kommadath A."/>
        </authorList>
    </citation>
    <scope>NUCLEOTIDE SEQUENCE [LARGE SCALE GENOMIC DNA]</scope>
    <source>
        <strain evidence="3">SUG147</strain>
    </source>
</reference>
<evidence type="ECO:0000313" key="4">
    <source>
        <dbReference type="Proteomes" id="UP001139365"/>
    </source>
</evidence>
<sequence length="362" mass="40966">MNNDCLIYEPTKDDSTAAKGMAILAMVFLHLYCRISSLPYTPLLMIGNTPLIYYFGLFGDICVPVYCFISGYAQYLLIEKDAGKYSRKSCKRLGKLWLNFAVIAVVFSVLGLIAGSKYVPGSFLAFVLNLTLISTSYNGAWWFLLTYFFLVLLSPLFVRMIRSPGKTGCILILSASGIVYFISYLFRFVIIPDISSVLLSWLIRQVLLIGTSQFAFLVGAVFYKYRLISRLKIFLDKKHLLVPVCIAAPTALFLLHCFVQSVIIAPINGIVTIVCFYIFPHPEPVKAFFRFFGVHSTNIWLTHMFFYMAPFPDLVFRGTYPLSALVLMLSLCLITSFVIQYILLLPGKVSSLIFRREKQNEG</sequence>
<gene>
    <name evidence="3" type="ORF">MR241_09040</name>
</gene>
<feature type="transmembrane region" description="Helical" evidence="1">
    <location>
        <begin position="21"/>
        <end position="40"/>
    </location>
</feature>
<evidence type="ECO:0000256" key="1">
    <source>
        <dbReference type="SAM" id="Phobius"/>
    </source>
</evidence>
<feature type="domain" description="Acyltransferase 3" evidence="2">
    <location>
        <begin position="17"/>
        <end position="339"/>
    </location>
</feature>
<keyword evidence="3" id="KW-0012">Acyltransferase</keyword>
<evidence type="ECO:0000259" key="2">
    <source>
        <dbReference type="Pfam" id="PF01757"/>
    </source>
</evidence>
<feature type="transmembrane region" description="Helical" evidence="1">
    <location>
        <begin position="170"/>
        <end position="190"/>
    </location>
</feature>
<proteinExistence type="predicted"/>
<dbReference type="AlphaFoldDB" id="A0AAE3K0Y1"/>
<feature type="transmembrane region" description="Helical" evidence="1">
    <location>
        <begin position="139"/>
        <end position="158"/>
    </location>
</feature>
<keyword evidence="1" id="KW-0472">Membrane</keyword>
<keyword evidence="3" id="KW-0808">Transferase</keyword>
<dbReference type="Pfam" id="PF01757">
    <property type="entry name" value="Acyl_transf_3"/>
    <property type="match status" value="1"/>
</dbReference>
<feature type="transmembrane region" description="Helical" evidence="1">
    <location>
        <begin position="287"/>
        <end position="308"/>
    </location>
</feature>
<keyword evidence="1" id="KW-1133">Transmembrane helix</keyword>
<feature type="transmembrane region" description="Helical" evidence="1">
    <location>
        <begin position="52"/>
        <end position="75"/>
    </location>
</feature>
<dbReference type="GO" id="GO:0016747">
    <property type="term" value="F:acyltransferase activity, transferring groups other than amino-acyl groups"/>
    <property type="evidence" value="ECO:0007669"/>
    <property type="project" value="InterPro"/>
</dbReference>
<feature type="transmembrane region" description="Helical" evidence="1">
    <location>
        <begin position="320"/>
        <end position="345"/>
    </location>
</feature>
<dbReference type="Proteomes" id="UP001139365">
    <property type="component" value="Unassembled WGS sequence"/>
</dbReference>
<protein>
    <submittedName>
        <fullName evidence="3">Acyltransferase</fullName>
    </submittedName>
</protein>
<feature type="transmembrane region" description="Helical" evidence="1">
    <location>
        <begin position="96"/>
        <end position="119"/>
    </location>
</feature>
<dbReference type="EMBL" id="JALEMU010000152">
    <property type="protein sequence ID" value="MCI5756420.1"/>
    <property type="molecule type" value="Genomic_DNA"/>
</dbReference>
<comment type="caution">
    <text evidence="3">The sequence shown here is derived from an EMBL/GenBank/DDBJ whole genome shotgun (WGS) entry which is preliminary data.</text>
</comment>
<dbReference type="InterPro" id="IPR002656">
    <property type="entry name" value="Acyl_transf_3_dom"/>
</dbReference>
<organism evidence="3 4">
    <name type="scientific">Candidatus Colimorpha enterica</name>
    <dbReference type="NCBI Taxonomy" id="3083063"/>
    <lineage>
        <taxon>Bacteria</taxon>
        <taxon>Pseudomonadati</taxon>
        <taxon>Bacteroidota</taxon>
        <taxon>Bacteroidia</taxon>
        <taxon>Bacteroidales</taxon>
        <taxon>Candidatus Colimorpha</taxon>
    </lineage>
</organism>
<feature type="transmembrane region" description="Helical" evidence="1">
    <location>
        <begin position="262"/>
        <end position="280"/>
    </location>
</feature>
<feature type="transmembrane region" description="Helical" evidence="1">
    <location>
        <begin position="202"/>
        <end position="223"/>
    </location>
</feature>
<name>A0AAE3K0Y1_9BACT</name>
<accession>A0AAE3K0Y1</accession>
<feature type="transmembrane region" description="Helical" evidence="1">
    <location>
        <begin position="239"/>
        <end position="256"/>
    </location>
</feature>